<organism evidence="7 8">
    <name type="scientific">Escallonia herrerae</name>
    <dbReference type="NCBI Taxonomy" id="1293975"/>
    <lineage>
        <taxon>Eukaryota</taxon>
        <taxon>Viridiplantae</taxon>
        <taxon>Streptophyta</taxon>
        <taxon>Embryophyta</taxon>
        <taxon>Tracheophyta</taxon>
        <taxon>Spermatophyta</taxon>
        <taxon>Magnoliopsida</taxon>
        <taxon>eudicotyledons</taxon>
        <taxon>Gunneridae</taxon>
        <taxon>Pentapetalae</taxon>
        <taxon>asterids</taxon>
        <taxon>campanulids</taxon>
        <taxon>Escalloniales</taxon>
        <taxon>Escalloniaceae</taxon>
        <taxon>Escallonia</taxon>
    </lineage>
</organism>
<dbReference type="GO" id="GO:0005634">
    <property type="term" value="C:nucleus"/>
    <property type="evidence" value="ECO:0007669"/>
    <property type="project" value="UniProtKB-SubCell"/>
</dbReference>
<dbReference type="AlphaFoldDB" id="A0AA88W1A1"/>
<dbReference type="InterPro" id="IPR003441">
    <property type="entry name" value="NAC-dom"/>
</dbReference>
<reference evidence="7" key="1">
    <citation type="submission" date="2022-12" db="EMBL/GenBank/DDBJ databases">
        <title>Draft genome assemblies for two species of Escallonia (Escalloniales).</title>
        <authorList>
            <person name="Chanderbali A."/>
            <person name="Dervinis C."/>
            <person name="Anghel I."/>
            <person name="Soltis D."/>
            <person name="Soltis P."/>
            <person name="Zapata F."/>
        </authorList>
    </citation>
    <scope>NUCLEOTIDE SEQUENCE</scope>
    <source>
        <strain evidence="7">UCBG64.0493</strain>
        <tissue evidence="7">Leaf</tissue>
    </source>
</reference>
<dbReference type="PANTHER" id="PTHR31744:SF210">
    <property type="entry name" value="NAC DOMAIN-CONTAINING PROTEIN 86-LIKE"/>
    <property type="match status" value="1"/>
</dbReference>
<comment type="caution">
    <text evidence="7">The sequence shown here is derived from an EMBL/GenBank/DDBJ whole genome shotgun (WGS) entry which is preliminary data.</text>
</comment>
<evidence type="ECO:0000256" key="2">
    <source>
        <dbReference type="ARBA" id="ARBA00023015"/>
    </source>
</evidence>
<dbReference type="Pfam" id="PF02365">
    <property type="entry name" value="NAM"/>
    <property type="match status" value="1"/>
</dbReference>
<evidence type="ECO:0000256" key="3">
    <source>
        <dbReference type="ARBA" id="ARBA00023125"/>
    </source>
</evidence>
<dbReference type="FunFam" id="2.170.150.80:FF:000002">
    <property type="entry name" value="Nac domain-containing protein 86"/>
    <property type="match status" value="1"/>
</dbReference>
<dbReference type="GO" id="GO:0003677">
    <property type="term" value="F:DNA binding"/>
    <property type="evidence" value="ECO:0007669"/>
    <property type="project" value="UniProtKB-KW"/>
</dbReference>
<sequence>MAPVSLPPGFRFHPTDEELVAYYLKRKINGRKIELEVIPEVDLYKCEPWDLPGRAIEIFHEVYILKILMDNVTGKSLLPSKDLEWYFFSPRDRKYPNGSRTNRATKAGYWKATGKDRKVNSQTRAVGMKKTLVYYRGRAPHGARSDWVMHEYRLDERECETASGLQDAYALCRVFKKSLNGPKVVDHYATTASDHSSNIDIYSDGRCEDMESSDYQMQLATCSPSVNVHGSPQNISGTSDGKWMQYLSEEALSFTNTSFPDYGTVPNLPSKVDIALECARLQHRLSLPPLQVQDFPQAGFVGSSMPQQNSTRGQTNGQQDILQEILSVAQASQELLNQDTWGGNYAPRDDFSFQPHSNQIQGMSSFRFMEQLREDHNTRSIDIGDFNEPFQNERAAENLRWVGMSNKDLEKTFLEEFNTIPIENISSFQREENEVQGTTVRTYTSCLGLNSHIDASLLIILLFVNQKNSIAGGTSQHNNFNDFNDTEANNLSSLRFASDNPNDSFLDDGDLDDFSTNPNFEVYEKVEINHGLFVSTRQVSKTYFHQIMPSETVKVHMNPVMMHNMQMPIADSQSRPKKRIFLDKFMAFARKKFIRVAESLKPWRKMGSPIVSIIALLLTYCIYLGESMEDEKLRDIGLFAAGRAINTREEGCSTKMIRKMKKSGSANKVWFVDRHSIGGTNFSVVLNKIWPCLTLGLALSAIWVHHVTPSAS</sequence>
<evidence type="ECO:0000259" key="6">
    <source>
        <dbReference type="PROSITE" id="PS51005"/>
    </source>
</evidence>
<evidence type="ECO:0000313" key="8">
    <source>
        <dbReference type="Proteomes" id="UP001188597"/>
    </source>
</evidence>
<evidence type="ECO:0000256" key="5">
    <source>
        <dbReference type="ARBA" id="ARBA00023242"/>
    </source>
</evidence>
<dbReference type="EMBL" id="JAVXUP010001148">
    <property type="protein sequence ID" value="KAK3015395.1"/>
    <property type="molecule type" value="Genomic_DNA"/>
</dbReference>
<keyword evidence="5" id="KW-0539">Nucleus</keyword>
<dbReference type="SUPFAM" id="SSF101941">
    <property type="entry name" value="NAC domain"/>
    <property type="match status" value="1"/>
</dbReference>
<dbReference type="GO" id="GO:0006355">
    <property type="term" value="P:regulation of DNA-templated transcription"/>
    <property type="evidence" value="ECO:0007669"/>
    <property type="project" value="InterPro"/>
</dbReference>
<evidence type="ECO:0000256" key="4">
    <source>
        <dbReference type="ARBA" id="ARBA00023163"/>
    </source>
</evidence>
<keyword evidence="2" id="KW-0805">Transcription regulation</keyword>
<dbReference type="InterPro" id="IPR036093">
    <property type="entry name" value="NAC_dom_sf"/>
</dbReference>
<keyword evidence="3" id="KW-0238">DNA-binding</keyword>
<evidence type="ECO:0000256" key="1">
    <source>
        <dbReference type="ARBA" id="ARBA00004123"/>
    </source>
</evidence>
<comment type="subcellular location">
    <subcellularLocation>
        <location evidence="1">Nucleus</location>
    </subcellularLocation>
</comment>
<keyword evidence="4" id="KW-0804">Transcription</keyword>
<proteinExistence type="predicted"/>
<evidence type="ECO:0000313" key="7">
    <source>
        <dbReference type="EMBL" id="KAK3015395.1"/>
    </source>
</evidence>
<accession>A0AA88W1A1</accession>
<name>A0AA88W1A1_9ASTE</name>
<feature type="domain" description="NAC" evidence="6">
    <location>
        <begin position="6"/>
        <end position="177"/>
    </location>
</feature>
<protein>
    <recommendedName>
        <fullName evidence="6">NAC domain-containing protein</fullName>
    </recommendedName>
</protein>
<dbReference type="PANTHER" id="PTHR31744">
    <property type="entry name" value="PROTEIN CUP-SHAPED COTYLEDON 2-RELATED"/>
    <property type="match status" value="1"/>
</dbReference>
<dbReference type="Gene3D" id="2.170.150.80">
    <property type="entry name" value="NAC domain"/>
    <property type="match status" value="1"/>
</dbReference>
<dbReference type="Proteomes" id="UP001188597">
    <property type="component" value="Unassembled WGS sequence"/>
</dbReference>
<keyword evidence="8" id="KW-1185">Reference proteome</keyword>
<gene>
    <name evidence="7" type="ORF">RJ639_006889</name>
</gene>
<dbReference type="PROSITE" id="PS51005">
    <property type="entry name" value="NAC"/>
    <property type="match status" value="1"/>
</dbReference>